<dbReference type="AlphaFoldDB" id="A0A087TSN1"/>
<dbReference type="SUPFAM" id="SSF47648">
    <property type="entry name" value="Nucleoside phosphorylase/phosphoribosyltransferase N-terminal domain"/>
    <property type="match status" value="1"/>
</dbReference>
<dbReference type="InterPro" id="IPR017459">
    <property type="entry name" value="Glycosyl_Trfase_fam3_N_dom"/>
</dbReference>
<dbReference type="GO" id="GO:0005829">
    <property type="term" value="C:cytosol"/>
    <property type="evidence" value="ECO:0007669"/>
    <property type="project" value="TreeGrafter"/>
</dbReference>
<organism evidence="4 5">
    <name type="scientific">Stegodyphus mimosarum</name>
    <name type="common">African social velvet spider</name>
    <dbReference type="NCBI Taxonomy" id="407821"/>
    <lineage>
        <taxon>Eukaryota</taxon>
        <taxon>Metazoa</taxon>
        <taxon>Ecdysozoa</taxon>
        <taxon>Arthropoda</taxon>
        <taxon>Chelicerata</taxon>
        <taxon>Arachnida</taxon>
        <taxon>Araneae</taxon>
        <taxon>Araneomorphae</taxon>
        <taxon>Entelegynae</taxon>
        <taxon>Eresoidea</taxon>
        <taxon>Eresidae</taxon>
        <taxon>Stegodyphus</taxon>
    </lineage>
</organism>
<dbReference type="Proteomes" id="UP000054359">
    <property type="component" value="Unassembled WGS sequence"/>
</dbReference>
<gene>
    <name evidence="4" type="ORF">X975_17751</name>
</gene>
<evidence type="ECO:0000313" key="4">
    <source>
        <dbReference type="EMBL" id="KFM68120.1"/>
    </source>
</evidence>
<keyword evidence="5" id="KW-1185">Reference proteome</keyword>
<dbReference type="InterPro" id="IPR000053">
    <property type="entry name" value="Thymidine/pyrmidine_PPase"/>
</dbReference>
<dbReference type="PANTHER" id="PTHR10515">
    <property type="entry name" value="THYMIDINE PHOSPHORYLASE"/>
    <property type="match status" value="1"/>
</dbReference>
<reference evidence="4 5" key="1">
    <citation type="submission" date="2013-11" db="EMBL/GenBank/DDBJ databases">
        <title>Genome sequencing of Stegodyphus mimosarum.</title>
        <authorList>
            <person name="Bechsgaard J."/>
        </authorList>
    </citation>
    <scope>NUCLEOTIDE SEQUENCE [LARGE SCALE GENOMIC DNA]</scope>
</reference>
<dbReference type="OMA" id="WPEDWNT"/>
<evidence type="ECO:0000259" key="3">
    <source>
        <dbReference type="Pfam" id="PF02885"/>
    </source>
</evidence>
<keyword evidence="1" id="KW-0328">Glycosyltransferase</keyword>
<dbReference type="EMBL" id="KK116557">
    <property type="protein sequence ID" value="KFM68120.1"/>
    <property type="molecule type" value="Genomic_DNA"/>
</dbReference>
<accession>A0A087TSN1</accession>
<evidence type="ECO:0000256" key="2">
    <source>
        <dbReference type="ARBA" id="ARBA00022679"/>
    </source>
</evidence>
<evidence type="ECO:0000256" key="1">
    <source>
        <dbReference type="ARBA" id="ARBA00022676"/>
    </source>
</evidence>
<dbReference type="Gene3D" id="1.20.970.10">
    <property type="entry name" value="Transferase, Pyrimidine Nucleoside Phosphorylase, Chain C"/>
    <property type="match status" value="1"/>
</dbReference>
<dbReference type="GO" id="GO:0004645">
    <property type="term" value="F:1,4-alpha-oligoglucan phosphorylase activity"/>
    <property type="evidence" value="ECO:0007669"/>
    <property type="project" value="InterPro"/>
</dbReference>
<sequence length="100" mass="11276">MSNFKLTKIIEKKRKCEILTSEDIEYFVDAVVKSSRENECLSQAADRCQIGAMLMAMYLNGLTSNETADLTEKMMNSGHVFHWPEDWNTVVDKHSTGGVG</sequence>
<dbReference type="OrthoDB" id="445007at2759"/>
<dbReference type="InterPro" id="IPR036320">
    <property type="entry name" value="Glycosyl_Trfase_fam3_N_dom_sf"/>
</dbReference>
<dbReference type="STRING" id="407821.A0A087TSN1"/>
<dbReference type="GO" id="GO:0006206">
    <property type="term" value="P:pyrimidine nucleobase metabolic process"/>
    <property type="evidence" value="ECO:0007669"/>
    <property type="project" value="InterPro"/>
</dbReference>
<evidence type="ECO:0000313" key="5">
    <source>
        <dbReference type="Proteomes" id="UP000054359"/>
    </source>
</evidence>
<proteinExistence type="predicted"/>
<dbReference type="PANTHER" id="PTHR10515:SF0">
    <property type="entry name" value="THYMIDINE PHOSPHORYLASE"/>
    <property type="match status" value="1"/>
</dbReference>
<feature type="domain" description="Glycosyl transferase family 3 N-terminal" evidence="3">
    <location>
        <begin position="8"/>
        <end position="78"/>
    </location>
</feature>
<keyword evidence="2" id="KW-0808">Transferase</keyword>
<protein>
    <submittedName>
        <fullName evidence="4">Thymidine phosphorylase</fullName>
    </submittedName>
</protein>
<dbReference type="Pfam" id="PF02885">
    <property type="entry name" value="Glycos_trans_3N"/>
    <property type="match status" value="1"/>
</dbReference>
<name>A0A087TSN1_STEMI</name>
<feature type="non-terminal residue" evidence="4">
    <location>
        <position position="100"/>
    </location>
</feature>